<dbReference type="OrthoDB" id="9154001at2"/>
<proteinExistence type="predicted"/>
<protein>
    <submittedName>
        <fullName evidence="1">Uncharacterized protein</fullName>
    </submittedName>
</protein>
<dbReference type="Proteomes" id="UP000301751">
    <property type="component" value="Unassembled WGS sequence"/>
</dbReference>
<dbReference type="EMBL" id="BJCL01000001">
    <property type="protein sequence ID" value="GCL61299.1"/>
    <property type="molecule type" value="Genomic_DNA"/>
</dbReference>
<sequence length="328" mass="35442">MQPLTHHQIVALVAPFSRAGLQVDLAASQRLERQLAFRPVQHPAVDGTHPALTETLWLLAPEGEPFTLRRVLAASDGLEAELEATGSDAGALLARLAAVPVQRQWRQGPGWVMALSHRVTGSTDAAGGGLQPTRVAVQLPGFRLRWTPPPVHSRLGELRLAAADPQARLPEDLLAVLGYPWTRLVAMDGAWIAHLRQRGNGLGAFAQVEQRLVRTADHLAATFTAPPALFHRRHWGARWRVTGRRSIPALLSLGLVAAAAAVPQLTLAPESVLRMLILNAPPLLLIGFFCLREVPRIEIPPLPRPLRQAAWQAAGDTAAPTTHATLST</sequence>
<reference evidence="2" key="1">
    <citation type="submission" date="2019-03" db="EMBL/GenBank/DDBJ databases">
        <title>Aquabacterium pictum sp.nov., the first bacteriochlorophyll a-containing freshwater bacterium in the genus Aquabacterium of the class Betaproteobacteria.</title>
        <authorList>
            <person name="Hirose S."/>
            <person name="Tank M."/>
            <person name="Hara E."/>
            <person name="Tamaki H."/>
            <person name="Takaichi S."/>
            <person name="Haruta S."/>
            <person name="Hanada S."/>
        </authorList>
    </citation>
    <scope>NUCLEOTIDE SEQUENCE [LARGE SCALE GENOMIC DNA]</scope>
    <source>
        <strain evidence="2">W35</strain>
    </source>
</reference>
<keyword evidence="2" id="KW-1185">Reference proteome</keyword>
<name>A0A480AHQ3_9BURK</name>
<accession>A0A480AHQ3</accession>
<dbReference type="AlphaFoldDB" id="A0A480AHQ3"/>
<comment type="caution">
    <text evidence="1">The sequence shown here is derived from an EMBL/GenBank/DDBJ whole genome shotgun (WGS) entry which is preliminary data.</text>
</comment>
<dbReference type="RefSeq" id="WP_137731061.1">
    <property type="nucleotide sequence ID" value="NZ_BJCL01000001.1"/>
</dbReference>
<organism evidence="1 2">
    <name type="scientific">Pseudaquabacterium pictum</name>
    <dbReference type="NCBI Taxonomy" id="2315236"/>
    <lineage>
        <taxon>Bacteria</taxon>
        <taxon>Pseudomonadati</taxon>
        <taxon>Pseudomonadota</taxon>
        <taxon>Betaproteobacteria</taxon>
        <taxon>Burkholderiales</taxon>
        <taxon>Sphaerotilaceae</taxon>
        <taxon>Pseudaquabacterium</taxon>
    </lineage>
</organism>
<evidence type="ECO:0000313" key="1">
    <source>
        <dbReference type="EMBL" id="GCL61299.1"/>
    </source>
</evidence>
<gene>
    <name evidence="1" type="ORF">AQPW35_03800</name>
</gene>
<evidence type="ECO:0000313" key="2">
    <source>
        <dbReference type="Proteomes" id="UP000301751"/>
    </source>
</evidence>